<gene>
    <name evidence="2" type="ORF">JG688_00002585</name>
</gene>
<dbReference type="InterPro" id="IPR008906">
    <property type="entry name" value="HATC_C_dom"/>
</dbReference>
<name>A0A8J5J3Y8_9STRA</name>
<dbReference type="Pfam" id="PF05699">
    <property type="entry name" value="Dimer_Tnp_hAT"/>
    <property type="match status" value="1"/>
</dbReference>
<comment type="caution">
    <text evidence="2">The sequence shown here is derived from an EMBL/GenBank/DDBJ whole genome shotgun (WGS) entry which is preliminary data.</text>
</comment>
<organism evidence="2 3">
    <name type="scientific">Phytophthora aleatoria</name>
    <dbReference type="NCBI Taxonomy" id="2496075"/>
    <lineage>
        <taxon>Eukaryota</taxon>
        <taxon>Sar</taxon>
        <taxon>Stramenopiles</taxon>
        <taxon>Oomycota</taxon>
        <taxon>Peronosporomycetes</taxon>
        <taxon>Peronosporales</taxon>
        <taxon>Peronosporaceae</taxon>
        <taxon>Phytophthora</taxon>
    </lineage>
</organism>
<dbReference type="Proteomes" id="UP000709295">
    <property type="component" value="Unassembled WGS sequence"/>
</dbReference>
<reference evidence="2" key="1">
    <citation type="submission" date="2021-01" db="EMBL/GenBank/DDBJ databases">
        <title>Phytophthora aleatoria, a newly-described species from Pinus radiata is distinct from Phytophthora cactorum isolates based on comparative genomics.</title>
        <authorList>
            <person name="Mcdougal R."/>
            <person name="Panda P."/>
            <person name="Williams N."/>
            <person name="Studholme D.J."/>
        </authorList>
    </citation>
    <scope>NUCLEOTIDE SEQUENCE</scope>
    <source>
        <strain evidence="2">NZFS 4037</strain>
    </source>
</reference>
<dbReference type="GO" id="GO:0046983">
    <property type="term" value="F:protein dimerization activity"/>
    <property type="evidence" value="ECO:0007669"/>
    <property type="project" value="InterPro"/>
</dbReference>
<evidence type="ECO:0000259" key="1">
    <source>
        <dbReference type="Pfam" id="PF05699"/>
    </source>
</evidence>
<dbReference type="AlphaFoldDB" id="A0A8J5J3Y8"/>
<sequence length="157" mass="18471">MSLLCGEEVSLQSEQSLADSTLDKWLNLRIEWGEVAKRQYPDADEQTMVLGKLAMSEPDDKRVWNVERLCQYIDVRRWFVETGERTFPTISMLARIWLDRSSSTVYQERVFSTGSFVMSPLHSRTGNERAQRQLILHHNRQAIEKMAAYKRNLWYVI</sequence>
<evidence type="ECO:0000313" key="2">
    <source>
        <dbReference type="EMBL" id="KAG6975221.1"/>
    </source>
</evidence>
<protein>
    <recommendedName>
        <fullName evidence="1">HAT C-terminal dimerisation domain-containing protein</fullName>
    </recommendedName>
</protein>
<evidence type="ECO:0000313" key="3">
    <source>
        <dbReference type="Proteomes" id="UP000709295"/>
    </source>
</evidence>
<accession>A0A8J5J3Y8</accession>
<keyword evidence="3" id="KW-1185">Reference proteome</keyword>
<dbReference type="EMBL" id="JAENGY010000071">
    <property type="protein sequence ID" value="KAG6975221.1"/>
    <property type="molecule type" value="Genomic_DNA"/>
</dbReference>
<feature type="domain" description="HAT C-terminal dimerisation" evidence="1">
    <location>
        <begin position="64"/>
        <end position="138"/>
    </location>
</feature>
<proteinExistence type="predicted"/>